<protein>
    <submittedName>
        <fullName evidence="1">Repeat-companion domain protein</fullName>
    </submittedName>
</protein>
<dbReference type="InParanoid" id="A0A6C2YI08"/>
<sequence>MSDRAEFLHAIQINPDADAPRLLLADWLEEQGDADWARFIRLSCDAAKSPKDSGNPEPDLQERCELYFRIQERMLEGLADLPGLQWGDGLDPRQRGLREAVVVSSPRTLVAEIDPIIRRTCLRFVTLMNPTIESLAEVLQLPQIATWHSLALVGWPAVTDEAVEQLLACPNLPRLRWLRLDGGKRSQLTNGAIRLLAESPLMDQLTRLDLQENLPLELGSAPMRSLKKRCGDTCELLLPQVRRTRRRR</sequence>
<evidence type="ECO:0000313" key="2">
    <source>
        <dbReference type="Proteomes" id="UP000464378"/>
    </source>
</evidence>
<accession>A0A6C2YI08</accession>
<dbReference type="Proteomes" id="UP000464378">
    <property type="component" value="Chromosome"/>
</dbReference>
<dbReference type="KEGG" id="tim:GMBLW1_29560"/>
<reference evidence="1" key="1">
    <citation type="submission" date="2019-04" db="EMBL/GenBank/DDBJ databases">
        <authorList>
            <consortium name="Science for Life Laboratories"/>
        </authorList>
    </citation>
    <scope>NUCLEOTIDE SEQUENCE</scope>
    <source>
        <strain evidence="1">MBLW1</strain>
    </source>
</reference>
<dbReference type="NCBIfam" id="TIGR02996">
    <property type="entry name" value="rpt_mate_G_obs"/>
    <property type="match status" value="1"/>
</dbReference>
<dbReference type="RefSeq" id="WP_162656200.1">
    <property type="nucleotide sequence ID" value="NZ_LR593887.1"/>
</dbReference>
<dbReference type="EMBL" id="LR593887">
    <property type="protein sequence ID" value="VTR97432.1"/>
    <property type="molecule type" value="Genomic_DNA"/>
</dbReference>
<dbReference type="InterPro" id="IPR014338">
    <property type="entry name" value="CHP02996_rpt-companion-dom"/>
</dbReference>
<proteinExistence type="predicted"/>
<dbReference type="InterPro" id="IPR032675">
    <property type="entry name" value="LRR_dom_sf"/>
</dbReference>
<keyword evidence="2" id="KW-1185">Reference proteome</keyword>
<organism evidence="1">
    <name type="scientific">Tuwongella immobilis</name>
    <dbReference type="NCBI Taxonomy" id="692036"/>
    <lineage>
        <taxon>Bacteria</taxon>
        <taxon>Pseudomonadati</taxon>
        <taxon>Planctomycetota</taxon>
        <taxon>Planctomycetia</taxon>
        <taxon>Gemmatales</taxon>
        <taxon>Gemmataceae</taxon>
        <taxon>Tuwongella</taxon>
    </lineage>
</organism>
<gene>
    <name evidence="1" type="ORF">GMBLW1_29560</name>
</gene>
<evidence type="ECO:0000313" key="1">
    <source>
        <dbReference type="EMBL" id="VIP01004.1"/>
    </source>
</evidence>
<dbReference type="Gene3D" id="3.80.10.10">
    <property type="entry name" value="Ribonuclease Inhibitor"/>
    <property type="match status" value="1"/>
</dbReference>
<dbReference type="EMBL" id="LR586016">
    <property type="protein sequence ID" value="VIP01004.1"/>
    <property type="molecule type" value="Genomic_DNA"/>
</dbReference>
<dbReference type="AlphaFoldDB" id="A0A6C2YI08"/>
<name>A0A6C2YI08_9BACT</name>